<accession>A0A1G2HU03</accession>
<feature type="transmembrane region" description="Helical" evidence="1">
    <location>
        <begin position="20"/>
        <end position="36"/>
    </location>
</feature>
<evidence type="ECO:0000256" key="1">
    <source>
        <dbReference type="SAM" id="Phobius"/>
    </source>
</evidence>
<reference evidence="2 3" key="1">
    <citation type="journal article" date="2016" name="Nat. Commun.">
        <title>Thousands of microbial genomes shed light on interconnected biogeochemical processes in an aquifer system.</title>
        <authorList>
            <person name="Anantharaman K."/>
            <person name="Brown C.T."/>
            <person name="Hug L.A."/>
            <person name="Sharon I."/>
            <person name="Castelle C.J."/>
            <person name="Probst A.J."/>
            <person name="Thomas B.C."/>
            <person name="Singh A."/>
            <person name="Wilkins M.J."/>
            <person name="Karaoz U."/>
            <person name="Brodie E.L."/>
            <person name="Williams K.H."/>
            <person name="Hubbard S.S."/>
            <person name="Banfield J.F."/>
        </authorList>
    </citation>
    <scope>NUCLEOTIDE SEQUENCE [LARGE SCALE GENOMIC DNA]</scope>
</reference>
<keyword evidence="1" id="KW-0472">Membrane</keyword>
<dbReference type="AlphaFoldDB" id="A0A1G2HU03"/>
<dbReference type="EMBL" id="MHOP01000017">
    <property type="protein sequence ID" value="OGZ65710.1"/>
    <property type="molecule type" value="Genomic_DNA"/>
</dbReference>
<evidence type="ECO:0000313" key="3">
    <source>
        <dbReference type="Proteomes" id="UP000178774"/>
    </source>
</evidence>
<gene>
    <name evidence="2" type="ORF">A2822_04965</name>
</gene>
<name>A0A1G2HU03_9BACT</name>
<organism evidence="2 3">
    <name type="scientific">Candidatus Staskawiczbacteria bacterium RIFCSPHIGHO2_01_FULL_41_41</name>
    <dbReference type="NCBI Taxonomy" id="1802203"/>
    <lineage>
        <taxon>Bacteria</taxon>
        <taxon>Candidatus Staskawicziibacteriota</taxon>
    </lineage>
</organism>
<comment type="caution">
    <text evidence="2">The sequence shown here is derived from an EMBL/GenBank/DDBJ whole genome shotgun (WGS) entry which is preliminary data.</text>
</comment>
<sequence>MMDCGCGDGVCMKCHGVKKLVLGALVLAWALLLPSLDWRLVLGGLLVLAGVLKLVKPMCGHCAMPDKKKK</sequence>
<keyword evidence="1" id="KW-1133">Transmembrane helix</keyword>
<evidence type="ECO:0000313" key="2">
    <source>
        <dbReference type="EMBL" id="OGZ65710.1"/>
    </source>
</evidence>
<dbReference type="Proteomes" id="UP000178774">
    <property type="component" value="Unassembled WGS sequence"/>
</dbReference>
<protein>
    <submittedName>
        <fullName evidence="2">Uncharacterized protein</fullName>
    </submittedName>
</protein>
<keyword evidence="1" id="KW-0812">Transmembrane</keyword>
<proteinExistence type="predicted"/>